<keyword evidence="2" id="KW-1185">Reference proteome</keyword>
<gene>
    <name evidence="1" type="ORF">R5H13_00560</name>
</gene>
<dbReference type="EMBL" id="CP137578">
    <property type="protein sequence ID" value="WOX28807.1"/>
    <property type="molecule type" value="Genomic_DNA"/>
</dbReference>
<dbReference type="RefSeq" id="WP_240701576.1">
    <property type="nucleotide sequence ID" value="NZ_CP137578.1"/>
</dbReference>
<dbReference type="Proteomes" id="UP001304419">
    <property type="component" value="Chromosome 1"/>
</dbReference>
<evidence type="ECO:0000313" key="2">
    <source>
        <dbReference type="Proteomes" id="UP001304419"/>
    </source>
</evidence>
<protein>
    <submittedName>
        <fullName evidence="1">S24 family peptidase</fullName>
    </submittedName>
</protein>
<reference evidence="1 2" key="1">
    <citation type="submission" date="2023-10" db="EMBL/GenBank/DDBJ databases">
        <title>To unveil natural product biosynthetic capacity in Pseudoalteromonas.</title>
        <authorList>
            <person name="Wang J."/>
        </authorList>
    </citation>
    <scope>NUCLEOTIDE SEQUENCE [LARGE SCALE GENOMIC DNA]</scope>
    <source>
        <strain evidence="1 2">DSM 15914</strain>
    </source>
</reference>
<evidence type="ECO:0000313" key="1">
    <source>
        <dbReference type="EMBL" id="WOX28807.1"/>
    </source>
</evidence>
<dbReference type="SUPFAM" id="SSF51306">
    <property type="entry name" value="LexA/Signal peptidase"/>
    <property type="match status" value="1"/>
</dbReference>
<dbReference type="InterPro" id="IPR036286">
    <property type="entry name" value="LexA/Signal_pep-like_sf"/>
</dbReference>
<proteinExistence type="predicted"/>
<name>A0ABZ0MAU0_9GAMM</name>
<sequence length="47" mass="5338">MAKRVQQKHSQLKVISDNPDYPSWEITADNADSHGIAERVVWCGRSI</sequence>
<dbReference type="Gene3D" id="2.10.109.10">
    <property type="entry name" value="Umud Fragment, subunit A"/>
    <property type="match status" value="1"/>
</dbReference>
<organism evidence="1 2">
    <name type="scientific">Pseudoalteromonas maricaloris</name>
    <dbReference type="NCBI Taxonomy" id="184924"/>
    <lineage>
        <taxon>Bacteria</taxon>
        <taxon>Pseudomonadati</taxon>
        <taxon>Pseudomonadota</taxon>
        <taxon>Gammaproteobacteria</taxon>
        <taxon>Alteromonadales</taxon>
        <taxon>Pseudoalteromonadaceae</taxon>
        <taxon>Pseudoalteromonas</taxon>
    </lineage>
</organism>
<accession>A0ABZ0MAU0</accession>